<evidence type="ECO:0000256" key="5">
    <source>
        <dbReference type="ARBA" id="ARBA00023288"/>
    </source>
</evidence>
<dbReference type="Gene3D" id="3.40.50.10610">
    <property type="entry name" value="ABC-type transport auxiliary lipoprotein component"/>
    <property type="match status" value="1"/>
</dbReference>
<dbReference type="InterPro" id="IPR038165">
    <property type="entry name" value="FlgT_C_sf"/>
</dbReference>
<evidence type="ECO:0000256" key="4">
    <source>
        <dbReference type="ARBA" id="ARBA00023139"/>
    </source>
</evidence>
<dbReference type="GO" id="GO:0030288">
    <property type="term" value="C:outer membrane-bounded periplasmic space"/>
    <property type="evidence" value="ECO:0007669"/>
    <property type="project" value="InterPro"/>
</dbReference>
<evidence type="ECO:0000256" key="1">
    <source>
        <dbReference type="ARBA" id="ARBA00022475"/>
    </source>
</evidence>
<comment type="caution">
    <text evidence="8">The sequence shown here is derived from an EMBL/GenBank/DDBJ whole genome shotgun (WGS) entry which is preliminary data.</text>
</comment>
<organism evidence="8 9">
    <name type="scientific">Candidatus Fischerbacteria bacterium RBG_13_37_8</name>
    <dbReference type="NCBI Taxonomy" id="1817863"/>
    <lineage>
        <taxon>Bacteria</taxon>
        <taxon>Candidatus Fischeribacteriota</taxon>
    </lineage>
</organism>
<dbReference type="Pfam" id="PF16538">
    <property type="entry name" value="FlgT_C"/>
    <property type="match status" value="1"/>
</dbReference>
<protein>
    <recommendedName>
        <fullName evidence="7">Flagellar assembly protein T C-terminal domain-containing protein</fullName>
    </recommendedName>
</protein>
<keyword evidence="4" id="KW-0564">Palmitate</keyword>
<name>A0A1F5VG12_9BACT</name>
<dbReference type="PANTHER" id="PTHR41164:SF1">
    <property type="entry name" value="CURLI PRODUCTION ASSEMBLY_TRANSPORT COMPONENT CSGG"/>
    <property type="match status" value="1"/>
</dbReference>
<dbReference type="AlphaFoldDB" id="A0A1F5VG12"/>
<keyword evidence="3" id="KW-0472">Membrane</keyword>
<feature type="domain" description="Flagellar assembly protein T C-terminal" evidence="7">
    <location>
        <begin position="222"/>
        <end position="287"/>
    </location>
</feature>
<dbReference type="STRING" id="1817863.A2Y62_17210"/>
<keyword evidence="2 6" id="KW-0732">Signal</keyword>
<proteinExistence type="predicted"/>
<evidence type="ECO:0000256" key="3">
    <source>
        <dbReference type="ARBA" id="ARBA00023136"/>
    </source>
</evidence>
<dbReference type="InterPro" id="IPR005534">
    <property type="entry name" value="Curli_assmbl/transp-comp_CsgG"/>
</dbReference>
<keyword evidence="5" id="KW-0449">Lipoprotein</keyword>
<dbReference type="Gene3D" id="2.40.10.410">
    <property type="entry name" value="FlgT, C-terminal domain"/>
    <property type="match status" value="1"/>
</dbReference>
<feature type="chain" id="PRO_5009521995" description="Flagellar assembly protein T C-terminal domain-containing protein" evidence="6">
    <location>
        <begin position="23"/>
        <end position="295"/>
    </location>
</feature>
<evidence type="ECO:0000259" key="7">
    <source>
        <dbReference type="Pfam" id="PF16538"/>
    </source>
</evidence>
<dbReference type="Proteomes" id="UP000178943">
    <property type="component" value="Unassembled WGS sequence"/>
</dbReference>
<reference evidence="8 9" key="1">
    <citation type="journal article" date="2016" name="Nat. Commun.">
        <title>Thousands of microbial genomes shed light on interconnected biogeochemical processes in an aquifer system.</title>
        <authorList>
            <person name="Anantharaman K."/>
            <person name="Brown C.T."/>
            <person name="Hug L.A."/>
            <person name="Sharon I."/>
            <person name="Castelle C.J."/>
            <person name="Probst A.J."/>
            <person name="Thomas B.C."/>
            <person name="Singh A."/>
            <person name="Wilkins M.J."/>
            <person name="Karaoz U."/>
            <person name="Brodie E.L."/>
            <person name="Williams K.H."/>
            <person name="Hubbard S.S."/>
            <person name="Banfield J.F."/>
        </authorList>
    </citation>
    <scope>NUCLEOTIDE SEQUENCE [LARGE SCALE GENOMIC DNA]</scope>
</reference>
<evidence type="ECO:0000256" key="2">
    <source>
        <dbReference type="ARBA" id="ARBA00022729"/>
    </source>
</evidence>
<feature type="signal peptide" evidence="6">
    <location>
        <begin position="1"/>
        <end position="22"/>
    </location>
</feature>
<accession>A0A1F5VG12</accession>
<gene>
    <name evidence="8" type="ORF">A2Y62_17210</name>
</gene>
<dbReference type="InterPro" id="IPR032388">
    <property type="entry name" value="FlgT_C"/>
</dbReference>
<evidence type="ECO:0000313" key="8">
    <source>
        <dbReference type="EMBL" id="OGF62387.1"/>
    </source>
</evidence>
<dbReference type="PANTHER" id="PTHR41164">
    <property type="entry name" value="CURLI PRODUCTION ASSEMBLY/TRANSPORT COMPONENT CSGG"/>
    <property type="match status" value="1"/>
</dbReference>
<keyword evidence="1" id="KW-1003">Cell membrane</keyword>
<evidence type="ECO:0000313" key="9">
    <source>
        <dbReference type="Proteomes" id="UP000178943"/>
    </source>
</evidence>
<sequence>MKKTIMLFVVMIFLTSTFMVNAAGKGKVRIAVMDFENNSTWSWWGDNLGKAAADELVTQLVKSGQFSVIERDKLQAVLDEQALGASGAVQGSTAAKIGKILGIHLILTGSITKFSIKTMSGGFGGIGASYSKAESTVDVRLIDTTTGEILLADEASGDKKMGGATVKGASFEQHFDAGVAQEALRPAIQKIVTKIVANSEQYSQLAPVAAGLAKIVDVKSPQKVYIDLGETEGAKVGDQFTVERVTDSIKDEDGNVLDEVKSQVGVIEVTQVLSKSSICKVVSGSAQKGDSAKKK</sequence>
<dbReference type="EMBL" id="MFGW01000180">
    <property type="protein sequence ID" value="OGF62387.1"/>
    <property type="molecule type" value="Genomic_DNA"/>
</dbReference>
<dbReference type="Pfam" id="PF03783">
    <property type="entry name" value="CsgG"/>
    <property type="match status" value="1"/>
</dbReference>
<evidence type="ECO:0000256" key="6">
    <source>
        <dbReference type="SAM" id="SignalP"/>
    </source>
</evidence>